<evidence type="ECO:0000256" key="1">
    <source>
        <dbReference type="ARBA" id="ARBA00022691"/>
    </source>
</evidence>
<dbReference type="InterPro" id="IPR023863">
    <property type="entry name" value="rSAM_PTO1314"/>
</dbReference>
<keyword evidence="2" id="KW-0479">Metal-binding</keyword>
<dbReference type="GO" id="GO:0051536">
    <property type="term" value="F:iron-sulfur cluster binding"/>
    <property type="evidence" value="ECO:0007669"/>
    <property type="project" value="UniProtKB-KW"/>
</dbReference>
<evidence type="ECO:0000256" key="3">
    <source>
        <dbReference type="ARBA" id="ARBA00023004"/>
    </source>
</evidence>
<keyword evidence="1" id="KW-0949">S-adenosyl-L-methionine</keyword>
<dbReference type="CDD" id="cd01335">
    <property type="entry name" value="Radical_SAM"/>
    <property type="match status" value="1"/>
</dbReference>
<dbReference type="Proteomes" id="UP000248410">
    <property type="component" value="Chromosome"/>
</dbReference>
<dbReference type="Pfam" id="PF11946">
    <property type="entry name" value="DUF3463"/>
    <property type="match status" value="1"/>
</dbReference>
<dbReference type="PANTHER" id="PTHR11228:SF7">
    <property type="entry name" value="PQQA PEPTIDE CYCLASE"/>
    <property type="match status" value="1"/>
</dbReference>
<accession>A0A2U9IP99</accession>
<evidence type="ECO:0000313" key="7">
    <source>
        <dbReference type="Proteomes" id="UP000248410"/>
    </source>
</evidence>
<reference evidence="6 7" key="1">
    <citation type="submission" date="2018-05" db="EMBL/GenBank/DDBJ databases">
        <title>Complete Genome Sequences of Extremely Thermoacidophilic, Metal-Mobilizing Type-Strain Members of the Archaeal Family Sulfolobaceae: Acidianus brierleyi DSM-1651T, Acidianus sulfidivorans DSM-18786T, Metallosphaera hakonensis DSM-7519T, and Metallosphaera prunae DSM-10039T.</title>
        <authorList>
            <person name="Counts J.A."/>
            <person name="Kelly R.M."/>
        </authorList>
    </citation>
    <scope>NUCLEOTIDE SEQUENCE [LARGE SCALE GENOMIC DNA]</scope>
    <source>
        <strain evidence="6 7">JP7</strain>
    </source>
</reference>
<dbReference type="NCBIfam" id="TIGR03961">
    <property type="entry name" value="rSAM_PTO1314"/>
    <property type="match status" value="1"/>
</dbReference>
<dbReference type="GO" id="GO:0006783">
    <property type="term" value="P:heme biosynthetic process"/>
    <property type="evidence" value="ECO:0007669"/>
    <property type="project" value="TreeGrafter"/>
</dbReference>
<gene>
    <name evidence="6" type="ORF">DFR86_09935</name>
</gene>
<dbReference type="PROSITE" id="PS51918">
    <property type="entry name" value="RADICAL_SAM"/>
    <property type="match status" value="1"/>
</dbReference>
<keyword evidence="3" id="KW-0408">Iron</keyword>
<proteinExistence type="predicted"/>
<dbReference type="GO" id="GO:0003824">
    <property type="term" value="F:catalytic activity"/>
    <property type="evidence" value="ECO:0007669"/>
    <property type="project" value="InterPro"/>
</dbReference>
<dbReference type="EMBL" id="CP029288">
    <property type="protein sequence ID" value="AWR97831.1"/>
    <property type="molecule type" value="Genomic_DNA"/>
</dbReference>
<dbReference type="SFLD" id="SFLDG01067">
    <property type="entry name" value="SPASM/twitch_domain_containing"/>
    <property type="match status" value="1"/>
</dbReference>
<dbReference type="InterPro" id="IPR050377">
    <property type="entry name" value="Radical_SAM_PqqE_MftC-like"/>
</dbReference>
<feature type="domain" description="Radical SAM core" evidence="5">
    <location>
        <begin position="22"/>
        <end position="230"/>
    </location>
</feature>
<evidence type="ECO:0000256" key="2">
    <source>
        <dbReference type="ARBA" id="ARBA00022723"/>
    </source>
</evidence>
<dbReference type="SUPFAM" id="SSF102114">
    <property type="entry name" value="Radical SAM enzymes"/>
    <property type="match status" value="1"/>
</dbReference>
<evidence type="ECO:0000256" key="4">
    <source>
        <dbReference type="ARBA" id="ARBA00023014"/>
    </source>
</evidence>
<name>A0A2U9IP99_9CREN</name>
<organism evidence="6 7">
    <name type="scientific">Acidianus sulfidivorans JP7</name>
    <dbReference type="NCBI Taxonomy" id="619593"/>
    <lineage>
        <taxon>Archaea</taxon>
        <taxon>Thermoproteota</taxon>
        <taxon>Thermoprotei</taxon>
        <taxon>Sulfolobales</taxon>
        <taxon>Sulfolobaceae</taxon>
        <taxon>Acidianus</taxon>
    </lineage>
</organism>
<dbReference type="GO" id="GO:0046872">
    <property type="term" value="F:metal ion binding"/>
    <property type="evidence" value="ECO:0007669"/>
    <property type="project" value="UniProtKB-KW"/>
</dbReference>
<evidence type="ECO:0000259" key="5">
    <source>
        <dbReference type="PROSITE" id="PS51918"/>
    </source>
</evidence>
<protein>
    <submittedName>
        <fullName evidence="6">PTO1314 family radical SAM protein</fullName>
    </submittedName>
</protein>
<dbReference type="InterPro" id="IPR007197">
    <property type="entry name" value="rSAM"/>
</dbReference>
<evidence type="ECO:0000313" key="6">
    <source>
        <dbReference type="EMBL" id="AWR97831.1"/>
    </source>
</evidence>
<dbReference type="Pfam" id="PF04055">
    <property type="entry name" value="Radical_SAM"/>
    <property type="match status" value="1"/>
</dbReference>
<dbReference type="InterPro" id="IPR022563">
    <property type="entry name" value="DUF3463"/>
</dbReference>
<dbReference type="PANTHER" id="PTHR11228">
    <property type="entry name" value="RADICAL SAM DOMAIN PROTEIN"/>
    <property type="match status" value="1"/>
</dbReference>
<dbReference type="Gene3D" id="3.20.20.70">
    <property type="entry name" value="Aldolase class I"/>
    <property type="match status" value="1"/>
</dbReference>
<dbReference type="SFLD" id="SFLDS00029">
    <property type="entry name" value="Radical_SAM"/>
    <property type="match status" value="1"/>
</dbReference>
<dbReference type="InterPro" id="IPR013785">
    <property type="entry name" value="Aldolase_TIM"/>
</dbReference>
<keyword evidence="7" id="KW-1185">Reference proteome</keyword>
<keyword evidence="4" id="KW-0411">Iron-sulfur</keyword>
<dbReference type="KEGG" id="asul:DFR86_09935"/>
<sequence>MGSVKPFIFGNVRRLLKGLGYKKLPLIAGHKLLYACNLRCKMCPFWRRKDEVLLSIDEEVKIMNVLKDSGVLFMGFEGGEPFLRKDIGDILMESSKRFYTSVVSNGWLLKDRVKEIEDYVDHVFVSLDGIGDVHDNIRGVRGSFDRAVSSIKECKSRGLNTSISFTLTKDNLNQVLDVVYLAKKIGITINIDVAYDYSTAERLSPERSELKAVLEALMRLKDSKEYRSVIINSKDYFISILNSWYGNIPWVCKPWITINIDPQGRIVLPCYTLSEYSGNKRVWEVNVIKLWQEYNWEKYYSCNKCALSCYLEPSLFSWKNPTLVRERIIEPMINILENNV</sequence>
<dbReference type="AlphaFoldDB" id="A0A2U9IP99"/>
<dbReference type="InterPro" id="IPR058240">
    <property type="entry name" value="rSAM_sf"/>
</dbReference>